<accession>A0A7W0IE14</accession>
<comment type="caution">
    <text evidence="1">The sequence shown here is derived from an EMBL/GenBank/DDBJ whole genome shotgun (WGS) entry which is preliminary data.</text>
</comment>
<organism evidence="1 2">
    <name type="scientific">Streptomyces himalayensis subsp. himalayensis</name>
    <dbReference type="NCBI Taxonomy" id="2756131"/>
    <lineage>
        <taxon>Bacteria</taxon>
        <taxon>Bacillati</taxon>
        <taxon>Actinomycetota</taxon>
        <taxon>Actinomycetes</taxon>
        <taxon>Kitasatosporales</taxon>
        <taxon>Streptomycetaceae</taxon>
        <taxon>Streptomyces</taxon>
        <taxon>Streptomyces himalayensis</taxon>
    </lineage>
</organism>
<name>A0A7W0IE14_9ACTN</name>
<proteinExistence type="predicted"/>
<evidence type="ECO:0000313" key="1">
    <source>
        <dbReference type="EMBL" id="MBA2951621.1"/>
    </source>
</evidence>
<dbReference type="RefSeq" id="WP_181662533.1">
    <property type="nucleotide sequence ID" value="NZ_JACEHE010000050.1"/>
</dbReference>
<sequence length="213" mass="23363">MNLDDAPAPTCSVCLRPLYADELGHQACRPCTDRVDLHLRALAGPEGLYARLGGRLMPGSGNGGPAVSGSRTAPLPLRLEPLSLLARGGVVTILQTWIVDFHELLGYTYPRWEGDLQQQCDQAVKRLRILLPWAAEKHPAFEEVAREISQLRRQCEAQVSGERPPRRVPVQCGCGQVLRITLDSDGARCPQCQAQYGHSELLDLPLAERRAAA</sequence>
<dbReference type="AlphaFoldDB" id="A0A7W0IE14"/>
<evidence type="ECO:0000313" key="2">
    <source>
        <dbReference type="Proteomes" id="UP000545761"/>
    </source>
</evidence>
<dbReference type="Proteomes" id="UP000545761">
    <property type="component" value="Unassembled WGS sequence"/>
</dbReference>
<protein>
    <submittedName>
        <fullName evidence="1">Uncharacterized protein</fullName>
    </submittedName>
</protein>
<dbReference type="EMBL" id="JACEHE010000050">
    <property type="protein sequence ID" value="MBA2951621.1"/>
    <property type="molecule type" value="Genomic_DNA"/>
</dbReference>
<gene>
    <name evidence="1" type="ORF">H1D24_39180</name>
</gene>
<reference evidence="1 2" key="1">
    <citation type="submission" date="2020-07" db="EMBL/GenBank/DDBJ databases">
        <title>Streptomyces isolated from Indian soil.</title>
        <authorList>
            <person name="Mandal S."/>
            <person name="Maiti P.K."/>
        </authorList>
    </citation>
    <scope>NUCLEOTIDE SEQUENCE [LARGE SCALE GENOMIC DNA]</scope>
    <source>
        <strain evidence="1 2">PSKA28</strain>
    </source>
</reference>